<evidence type="ECO:0000313" key="3">
    <source>
        <dbReference type="EMBL" id="MFD2568680.1"/>
    </source>
</evidence>
<dbReference type="EMBL" id="JBHULH010000012">
    <property type="protein sequence ID" value="MFD2568680.1"/>
    <property type="molecule type" value="Genomic_DNA"/>
</dbReference>
<keyword evidence="3" id="KW-0255">Endonuclease</keyword>
<feature type="domain" description="Restriction endonuclease AspBHI N-terminal" evidence="2">
    <location>
        <begin position="19"/>
        <end position="205"/>
    </location>
</feature>
<dbReference type="Gene3D" id="2.30.280.20">
    <property type="match status" value="1"/>
</dbReference>
<dbReference type="Proteomes" id="UP001597508">
    <property type="component" value="Unassembled WGS sequence"/>
</dbReference>
<dbReference type="InterPro" id="IPR041409">
    <property type="entry name" value="RE_AspBHI_N"/>
</dbReference>
<evidence type="ECO:0000259" key="1">
    <source>
        <dbReference type="Pfam" id="PF04471"/>
    </source>
</evidence>
<protein>
    <submittedName>
        <fullName evidence="3">Restriction endonuclease</fullName>
        <ecNumber evidence="3">3.1.21.-</ecNumber>
    </submittedName>
</protein>
<feature type="domain" description="Restriction endonuclease type IV Mrr" evidence="1">
    <location>
        <begin position="238"/>
        <end position="357"/>
    </location>
</feature>
<dbReference type="GO" id="GO:0004519">
    <property type="term" value="F:endonuclease activity"/>
    <property type="evidence" value="ECO:0007669"/>
    <property type="project" value="UniProtKB-KW"/>
</dbReference>
<proteinExistence type="predicted"/>
<reference evidence="4" key="1">
    <citation type="journal article" date="2019" name="Int. J. Syst. Evol. Microbiol.">
        <title>The Global Catalogue of Microorganisms (GCM) 10K type strain sequencing project: providing services to taxonomists for standard genome sequencing and annotation.</title>
        <authorList>
            <consortium name="The Broad Institute Genomics Platform"/>
            <consortium name="The Broad Institute Genome Sequencing Center for Infectious Disease"/>
            <person name="Wu L."/>
            <person name="Ma J."/>
        </authorList>
    </citation>
    <scope>NUCLEOTIDE SEQUENCE [LARGE SCALE GENOMIC DNA]</scope>
    <source>
        <strain evidence="4">KCTC 52127</strain>
    </source>
</reference>
<sequence length="385" mass="44587">MDYSYKIGHTYIDKGGTSNPEDQFLRWINIDGSGMRNADGIRALNYVDKKSDFLPAYMILVSHDIKRIGNPWEDIVDFNTSLIKYWGDAKFHPKLGYQSFRGNKRLLQIWHAILDGNKKLIPPILHFSKPRKGVVKFNGVCSLTNLETTWFEQKGNPVKNYRCELTILDIEEVEISWLHYRARCEDLSKLNDSAPKTWKDYILGRTRKLDIWSKSILSKENQLPPEKSKESGILLQLNQLQPTQFEAVVVELFKNLPHVSHKIVRTRPTADGGFDFFGQFTIPYPIKYEIDFLGEAKKFAKNNAVQPKHVSRLVARLNRGQFGIFVTTSYYTKQTQKEVLEDGYPVKLFSGIDLVNIVHELRLVDNGKIKKEWLESVFQKMKISK</sequence>
<name>A0ABW5LVA2_9FLAO</name>
<dbReference type="Gene3D" id="3.40.1350.10">
    <property type="match status" value="1"/>
</dbReference>
<dbReference type="RefSeq" id="WP_379667387.1">
    <property type="nucleotide sequence ID" value="NZ_JBHULH010000012.1"/>
</dbReference>
<evidence type="ECO:0000313" key="4">
    <source>
        <dbReference type="Proteomes" id="UP001597508"/>
    </source>
</evidence>
<keyword evidence="3" id="KW-0540">Nuclease</keyword>
<dbReference type="GO" id="GO:0016787">
    <property type="term" value="F:hydrolase activity"/>
    <property type="evidence" value="ECO:0007669"/>
    <property type="project" value="UniProtKB-KW"/>
</dbReference>
<accession>A0ABW5LVA2</accession>
<gene>
    <name evidence="3" type="ORF">ACFSRZ_14990</name>
</gene>
<organism evidence="3 4">
    <name type="scientific">Pseudotenacibaculum haliotis</name>
    <dbReference type="NCBI Taxonomy" id="1862138"/>
    <lineage>
        <taxon>Bacteria</taxon>
        <taxon>Pseudomonadati</taxon>
        <taxon>Bacteroidota</taxon>
        <taxon>Flavobacteriia</taxon>
        <taxon>Flavobacteriales</taxon>
        <taxon>Flavobacteriaceae</taxon>
        <taxon>Pseudotenacibaculum</taxon>
    </lineage>
</organism>
<dbReference type="Pfam" id="PF18062">
    <property type="entry name" value="RE_AspBHI_N"/>
    <property type="match status" value="1"/>
</dbReference>
<dbReference type="InterPro" id="IPR011856">
    <property type="entry name" value="tRNA_endonuc-like_dom_sf"/>
</dbReference>
<dbReference type="EC" id="3.1.21.-" evidence="3"/>
<evidence type="ECO:0000259" key="2">
    <source>
        <dbReference type="Pfam" id="PF18062"/>
    </source>
</evidence>
<keyword evidence="3" id="KW-0378">Hydrolase</keyword>
<keyword evidence="4" id="KW-1185">Reference proteome</keyword>
<comment type="caution">
    <text evidence="3">The sequence shown here is derived from an EMBL/GenBank/DDBJ whole genome shotgun (WGS) entry which is preliminary data.</text>
</comment>
<dbReference type="InterPro" id="IPR007560">
    <property type="entry name" value="Restrct_endonuc_IV_Mrr"/>
</dbReference>
<dbReference type="Pfam" id="PF04471">
    <property type="entry name" value="Mrr_cat"/>
    <property type="match status" value="1"/>
</dbReference>